<feature type="transmembrane region" description="Helical" evidence="1">
    <location>
        <begin position="254"/>
        <end position="275"/>
    </location>
</feature>
<name>A0A7K3M5H5_9ACTN</name>
<keyword evidence="1" id="KW-1133">Transmembrane helix</keyword>
<evidence type="ECO:0000256" key="1">
    <source>
        <dbReference type="SAM" id="Phobius"/>
    </source>
</evidence>
<feature type="transmembrane region" description="Helical" evidence="1">
    <location>
        <begin position="287"/>
        <end position="305"/>
    </location>
</feature>
<dbReference type="InterPro" id="IPR002798">
    <property type="entry name" value="SpoIIM-like"/>
</dbReference>
<dbReference type="PANTHER" id="PTHR35337:SF1">
    <property type="entry name" value="SLR1478 PROTEIN"/>
    <property type="match status" value="1"/>
</dbReference>
<sequence length="333" mass="35363">MDVEAFVAAHQHEWDRLESLLRRRGRLSGAEADELVGLYRQVSTHLAMVRSSAPDAVLLGKLSSLVARARSAVTGARDPGWNDVVRFLTVSFPAAVYQNRRWWITVAVAFVALTTVMAWWVAANPDVQLAIAAPEEIRQLVEHDFEDYYSAQPAASFATQVWINNLWVATACLILGVFLGVPVVVILLLNVANVAVSGGLMASAGRLDIFLGLITPHGLLELTAVFIAAGAGLKVGWTVIDPGPLRRTDALARAGRSAVGLAVGLVGVLLISGIIEAFVTPSGLPTWARIAVGVAALVAFLAYVWTYGRRAVAAGEVGDLDRAARGDALPTAA</sequence>
<feature type="transmembrane region" description="Helical" evidence="1">
    <location>
        <begin position="166"/>
        <end position="189"/>
    </location>
</feature>
<dbReference type="EMBL" id="WLZY01000005">
    <property type="protein sequence ID" value="NDL58564.1"/>
    <property type="molecule type" value="Genomic_DNA"/>
</dbReference>
<dbReference type="RefSeq" id="WP_162451258.1">
    <property type="nucleotide sequence ID" value="NZ_WLZY01000005.1"/>
</dbReference>
<dbReference type="PANTHER" id="PTHR35337">
    <property type="entry name" value="SLR1478 PROTEIN"/>
    <property type="match status" value="1"/>
</dbReference>
<evidence type="ECO:0000313" key="3">
    <source>
        <dbReference type="Proteomes" id="UP000460435"/>
    </source>
</evidence>
<keyword evidence="3" id="KW-1185">Reference proteome</keyword>
<feature type="transmembrane region" description="Helical" evidence="1">
    <location>
        <begin position="102"/>
        <end position="122"/>
    </location>
</feature>
<keyword evidence="1" id="KW-0812">Transmembrane</keyword>
<protein>
    <submittedName>
        <fullName evidence="2">Stage II sporulation protein M</fullName>
    </submittedName>
</protein>
<dbReference type="Proteomes" id="UP000460435">
    <property type="component" value="Unassembled WGS sequence"/>
</dbReference>
<reference evidence="2 3" key="1">
    <citation type="submission" date="2019-11" db="EMBL/GenBank/DDBJ databases">
        <authorList>
            <person name="Li X.-J."/>
            <person name="Feng X.-M."/>
        </authorList>
    </citation>
    <scope>NUCLEOTIDE SEQUENCE [LARGE SCALE GENOMIC DNA]</scope>
    <source>
        <strain evidence="2 3">XMNu-373</strain>
    </source>
</reference>
<keyword evidence="1" id="KW-0472">Membrane</keyword>
<evidence type="ECO:0000313" key="2">
    <source>
        <dbReference type="EMBL" id="NDL58564.1"/>
    </source>
</evidence>
<dbReference type="AlphaFoldDB" id="A0A7K3M5H5"/>
<proteinExistence type="predicted"/>
<dbReference type="Pfam" id="PF01944">
    <property type="entry name" value="SpoIIM"/>
    <property type="match status" value="1"/>
</dbReference>
<organism evidence="2 3">
    <name type="scientific">Phytoactinopolyspora mesophila</name>
    <dbReference type="NCBI Taxonomy" id="2650750"/>
    <lineage>
        <taxon>Bacteria</taxon>
        <taxon>Bacillati</taxon>
        <taxon>Actinomycetota</taxon>
        <taxon>Actinomycetes</taxon>
        <taxon>Jiangellales</taxon>
        <taxon>Jiangellaceae</taxon>
        <taxon>Phytoactinopolyspora</taxon>
    </lineage>
</organism>
<comment type="caution">
    <text evidence="2">The sequence shown here is derived from an EMBL/GenBank/DDBJ whole genome shotgun (WGS) entry which is preliminary data.</text>
</comment>
<gene>
    <name evidence="2" type="ORF">F7O44_15960</name>
</gene>
<accession>A0A7K3M5H5</accession>